<evidence type="ECO:0000313" key="3">
    <source>
        <dbReference type="Proteomes" id="UP000299102"/>
    </source>
</evidence>
<comment type="caution">
    <text evidence="2">The sequence shown here is derived from an EMBL/GenBank/DDBJ whole genome shotgun (WGS) entry which is preliminary data.</text>
</comment>
<dbReference type="AlphaFoldDB" id="A0A4C1XZW8"/>
<sequence>MSCTRVLVRRGCRCTVTLINCLQYETIRTAVTHFISIIDRSCSRPTKVVSIQRLIYKRDGDVEKKAARGGAAEEPDTRNGTEGGASARRRRNTVAFLATRVGLGTRQPEGHECDRNAMRTRCGRRYGAGRSERGGGPVFTIRKPARLRHRQMPKFEGLNSELSGSGLSPYRETLQIECTFYKTAQIKYNVSPS</sequence>
<keyword evidence="3" id="KW-1185">Reference proteome</keyword>
<evidence type="ECO:0000313" key="2">
    <source>
        <dbReference type="EMBL" id="GBP67715.1"/>
    </source>
</evidence>
<dbReference type="EMBL" id="BGZK01000989">
    <property type="protein sequence ID" value="GBP67715.1"/>
    <property type="molecule type" value="Genomic_DNA"/>
</dbReference>
<reference evidence="2 3" key="1">
    <citation type="journal article" date="2019" name="Commun. Biol.">
        <title>The bagworm genome reveals a unique fibroin gene that provides high tensile strength.</title>
        <authorList>
            <person name="Kono N."/>
            <person name="Nakamura H."/>
            <person name="Ohtoshi R."/>
            <person name="Tomita M."/>
            <person name="Numata K."/>
            <person name="Arakawa K."/>
        </authorList>
    </citation>
    <scope>NUCLEOTIDE SEQUENCE [LARGE SCALE GENOMIC DNA]</scope>
</reference>
<proteinExistence type="predicted"/>
<gene>
    <name evidence="2" type="ORF">EVAR_40486_1</name>
</gene>
<protein>
    <submittedName>
        <fullName evidence="2">Uncharacterized protein</fullName>
    </submittedName>
</protein>
<name>A0A4C1XZW8_EUMVA</name>
<feature type="region of interest" description="Disordered" evidence="1">
    <location>
        <begin position="65"/>
        <end position="89"/>
    </location>
</feature>
<dbReference type="Proteomes" id="UP000299102">
    <property type="component" value="Unassembled WGS sequence"/>
</dbReference>
<accession>A0A4C1XZW8</accession>
<organism evidence="2 3">
    <name type="scientific">Eumeta variegata</name>
    <name type="common">Bagworm moth</name>
    <name type="synonym">Eumeta japonica</name>
    <dbReference type="NCBI Taxonomy" id="151549"/>
    <lineage>
        <taxon>Eukaryota</taxon>
        <taxon>Metazoa</taxon>
        <taxon>Ecdysozoa</taxon>
        <taxon>Arthropoda</taxon>
        <taxon>Hexapoda</taxon>
        <taxon>Insecta</taxon>
        <taxon>Pterygota</taxon>
        <taxon>Neoptera</taxon>
        <taxon>Endopterygota</taxon>
        <taxon>Lepidoptera</taxon>
        <taxon>Glossata</taxon>
        <taxon>Ditrysia</taxon>
        <taxon>Tineoidea</taxon>
        <taxon>Psychidae</taxon>
        <taxon>Oiketicinae</taxon>
        <taxon>Eumeta</taxon>
    </lineage>
</organism>
<evidence type="ECO:0000256" key="1">
    <source>
        <dbReference type="SAM" id="MobiDB-lite"/>
    </source>
</evidence>